<evidence type="ECO:0000313" key="2">
    <source>
        <dbReference type="Proteomes" id="UP000736335"/>
    </source>
</evidence>
<keyword evidence="2" id="KW-1185">Reference proteome</keyword>
<organism evidence="1 2">
    <name type="scientific">Thelephora terrestris</name>
    <dbReference type="NCBI Taxonomy" id="56493"/>
    <lineage>
        <taxon>Eukaryota</taxon>
        <taxon>Fungi</taxon>
        <taxon>Dikarya</taxon>
        <taxon>Basidiomycota</taxon>
        <taxon>Agaricomycotina</taxon>
        <taxon>Agaricomycetes</taxon>
        <taxon>Thelephorales</taxon>
        <taxon>Thelephoraceae</taxon>
        <taxon>Thelephora</taxon>
    </lineage>
</organism>
<accession>A0A9P6HQB2</accession>
<dbReference type="Proteomes" id="UP000736335">
    <property type="component" value="Unassembled WGS sequence"/>
</dbReference>
<protein>
    <submittedName>
        <fullName evidence="1">Uncharacterized protein</fullName>
    </submittedName>
</protein>
<reference evidence="1" key="1">
    <citation type="journal article" date="2020" name="Nat. Commun.">
        <title>Large-scale genome sequencing of mycorrhizal fungi provides insights into the early evolution of symbiotic traits.</title>
        <authorList>
            <person name="Miyauchi S."/>
            <person name="Kiss E."/>
            <person name="Kuo A."/>
            <person name="Drula E."/>
            <person name="Kohler A."/>
            <person name="Sanchez-Garcia M."/>
            <person name="Morin E."/>
            <person name="Andreopoulos B."/>
            <person name="Barry K.W."/>
            <person name="Bonito G."/>
            <person name="Buee M."/>
            <person name="Carver A."/>
            <person name="Chen C."/>
            <person name="Cichocki N."/>
            <person name="Clum A."/>
            <person name="Culley D."/>
            <person name="Crous P.W."/>
            <person name="Fauchery L."/>
            <person name="Girlanda M."/>
            <person name="Hayes R.D."/>
            <person name="Keri Z."/>
            <person name="LaButti K."/>
            <person name="Lipzen A."/>
            <person name="Lombard V."/>
            <person name="Magnuson J."/>
            <person name="Maillard F."/>
            <person name="Murat C."/>
            <person name="Nolan M."/>
            <person name="Ohm R.A."/>
            <person name="Pangilinan J."/>
            <person name="Pereira M.F."/>
            <person name="Perotto S."/>
            <person name="Peter M."/>
            <person name="Pfister S."/>
            <person name="Riley R."/>
            <person name="Sitrit Y."/>
            <person name="Stielow J.B."/>
            <person name="Szollosi G."/>
            <person name="Zifcakova L."/>
            <person name="Stursova M."/>
            <person name="Spatafora J.W."/>
            <person name="Tedersoo L."/>
            <person name="Vaario L.M."/>
            <person name="Yamada A."/>
            <person name="Yan M."/>
            <person name="Wang P."/>
            <person name="Xu J."/>
            <person name="Bruns T."/>
            <person name="Baldrian P."/>
            <person name="Vilgalys R."/>
            <person name="Dunand C."/>
            <person name="Henrissat B."/>
            <person name="Grigoriev I.V."/>
            <person name="Hibbett D."/>
            <person name="Nagy L.G."/>
            <person name="Martin F.M."/>
        </authorList>
    </citation>
    <scope>NUCLEOTIDE SEQUENCE</scope>
    <source>
        <strain evidence="1">UH-Tt-Lm1</strain>
    </source>
</reference>
<proteinExistence type="predicted"/>
<name>A0A9P6HQB2_9AGAM</name>
<sequence length="141" mass="16028">MCWAHLVQFMKEPLGFVKEVPHGQTDELVQDNFKTYPLIEVWAKWWGSAPSVTASIEVVSGGMLVELSHVEPESPVRFGFTQGHKTQRGASISLEKSRKGFVHRLAYLVYLVSMWYKWVLVEGPFGPMWTSSGRQRLGCDL</sequence>
<dbReference type="EMBL" id="WIUZ02000001">
    <property type="protein sequence ID" value="KAF9792308.1"/>
    <property type="molecule type" value="Genomic_DNA"/>
</dbReference>
<gene>
    <name evidence="1" type="ORF">BJ322DRAFT_1016131</name>
</gene>
<evidence type="ECO:0000313" key="1">
    <source>
        <dbReference type="EMBL" id="KAF9792308.1"/>
    </source>
</evidence>
<reference evidence="1" key="2">
    <citation type="submission" date="2020-11" db="EMBL/GenBank/DDBJ databases">
        <authorList>
            <consortium name="DOE Joint Genome Institute"/>
            <person name="Kuo A."/>
            <person name="Miyauchi S."/>
            <person name="Kiss E."/>
            <person name="Drula E."/>
            <person name="Kohler A."/>
            <person name="Sanchez-Garcia M."/>
            <person name="Andreopoulos B."/>
            <person name="Barry K.W."/>
            <person name="Bonito G."/>
            <person name="Buee M."/>
            <person name="Carver A."/>
            <person name="Chen C."/>
            <person name="Cichocki N."/>
            <person name="Clum A."/>
            <person name="Culley D."/>
            <person name="Crous P.W."/>
            <person name="Fauchery L."/>
            <person name="Girlanda M."/>
            <person name="Hayes R."/>
            <person name="Keri Z."/>
            <person name="Labutti K."/>
            <person name="Lipzen A."/>
            <person name="Lombard V."/>
            <person name="Magnuson J."/>
            <person name="Maillard F."/>
            <person name="Morin E."/>
            <person name="Murat C."/>
            <person name="Nolan M."/>
            <person name="Ohm R."/>
            <person name="Pangilinan J."/>
            <person name="Pereira M."/>
            <person name="Perotto S."/>
            <person name="Peter M."/>
            <person name="Riley R."/>
            <person name="Sitrit Y."/>
            <person name="Stielow B."/>
            <person name="Szollosi G."/>
            <person name="Zifcakova L."/>
            <person name="Stursova M."/>
            <person name="Spatafora J.W."/>
            <person name="Tedersoo L."/>
            <person name="Vaario L.-M."/>
            <person name="Yamada A."/>
            <person name="Yan M."/>
            <person name="Wang P."/>
            <person name="Xu J."/>
            <person name="Bruns T."/>
            <person name="Baldrian P."/>
            <person name="Vilgalys R."/>
            <person name="Henrissat B."/>
            <person name="Grigoriev I.V."/>
            <person name="Hibbett D."/>
            <person name="Nagy L.G."/>
            <person name="Martin F.M."/>
        </authorList>
    </citation>
    <scope>NUCLEOTIDE SEQUENCE</scope>
    <source>
        <strain evidence="1">UH-Tt-Lm1</strain>
    </source>
</reference>
<comment type="caution">
    <text evidence="1">The sequence shown here is derived from an EMBL/GenBank/DDBJ whole genome shotgun (WGS) entry which is preliminary data.</text>
</comment>
<dbReference type="AlphaFoldDB" id="A0A9P6HQB2"/>